<feature type="transmembrane region" description="Helical" evidence="7">
    <location>
        <begin position="21"/>
        <end position="40"/>
    </location>
</feature>
<dbReference type="InterPro" id="IPR000515">
    <property type="entry name" value="MetI-like"/>
</dbReference>
<evidence type="ECO:0000256" key="1">
    <source>
        <dbReference type="ARBA" id="ARBA00004651"/>
    </source>
</evidence>
<gene>
    <name evidence="9" type="ORF">ABCQ75_05305</name>
</gene>
<evidence type="ECO:0000256" key="5">
    <source>
        <dbReference type="ARBA" id="ARBA00022989"/>
    </source>
</evidence>
<keyword evidence="6 7" id="KW-0472">Membrane</keyword>
<dbReference type="EMBL" id="JBDFRB010000003">
    <property type="protein sequence ID" value="MEN2743954.1"/>
    <property type="molecule type" value="Genomic_DNA"/>
</dbReference>
<reference evidence="9 10" key="1">
    <citation type="submission" date="2024-05" db="EMBL/GenBank/DDBJ databases">
        <title>Sinomonas sp. nov., isolated from a waste landfill.</title>
        <authorList>
            <person name="Zhao Y."/>
        </authorList>
    </citation>
    <scope>NUCLEOTIDE SEQUENCE [LARGE SCALE GENOMIC DNA]</scope>
    <source>
        <strain evidence="9 10">CCTCC AB2014300</strain>
    </source>
</reference>
<evidence type="ECO:0000313" key="10">
    <source>
        <dbReference type="Proteomes" id="UP001422074"/>
    </source>
</evidence>
<dbReference type="RefSeq" id="WP_345883610.1">
    <property type="nucleotide sequence ID" value="NZ_JBDFRB010000003.1"/>
</dbReference>
<dbReference type="InterPro" id="IPR035906">
    <property type="entry name" value="MetI-like_sf"/>
</dbReference>
<feature type="transmembrane region" description="Helical" evidence="7">
    <location>
        <begin position="251"/>
        <end position="271"/>
    </location>
</feature>
<comment type="similarity">
    <text evidence="7">Belongs to the binding-protein-dependent transport system permease family.</text>
</comment>
<proteinExistence type="inferred from homology"/>
<evidence type="ECO:0000313" key="9">
    <source>
        <dbReference type="EMBL" id="MEN2743954.1"/>
    </source>
</evidence>
<protein>
    <submittedName>
        <fullName evidence="9">Sugar ABC transporter permease</fullName>
    </submittedName>
</protein>
<dbReference type="Gene3D" id="1.10.3720.10">
    <property type="entry name" value="MetI-like"/>
    <property type="match status" value="1"/>
</dbReference>
<keyword evidence="5 7" id="KW-1133">Transmembrane helix</keyword>
<evidence type="ECO:0000256" key="7">
    <source>
        <dbReference type="RuleBase" id="RU363032"/>
    </source>
</evidence>
<feature type="transmembrane region" description="Helical" evidence="7">
    <location>
        <begin position="202"/>
        <end position="230"/>
    </location>
</feature>
<feature type="domain" description="ABC transmembrane type-1" evidence="8">
    <location>
        <begin position="88"/>
        <end position="327"/>
    </location>
</feature>
<dbReference type="CDD" id="cd06261">
    <property type="entry name" value="TM_PBP2"/>
    <property type="match status" value="1"/>
</dbReference>
<evidence type="ECO:0000256" key="2">
    <source>
        <dbReference type="ARBA" id="ARBA00022448"/>
    </source>
</evidence>
<accession>A0ABU9WXP1</accession>
<sequence>MMTSRARTASAKPRGRGSESRLAYLFLIPLLAVFTGFYLWPALATFLSSFFTWGMLNPWRVERPDLWVGAGLKNYTATLASADFWNAALNSVVWLVVFPFLVVTISLALSLLIWEAKKGTGLFRSAIILPMTISLAAVGVIWGFIYNPDPDKGLLNAGLRLLGIGNADLTIGPLELHLGRWLSNPGVLHIGELDVRLTNVMIIIPAVWAFVGFGVITFTAGLTSVPAELLEASKVDGASRWQTIRHVTLPSLRPSIVVVTVISIIFALRTFDIVFVTTGGGPAQDTQVLGLLLWQQAFQFLDSPKAGQAAAIAIIMSAVLIAAAMPFLRKNGNQS</sequence>
<name>A0ABU9WXP1_9MICC</name>
<dbReference type="PROSITE" id="PS50928">
    <property type="entry name" value="ABC_TM1"/>
    <property type="match status" value="1"/>
</dbReference>
<keyword evidence="3" id="KW-1003">Cell membrane</keyword>
<evidence type="ECO:0000256" key="3">
    <source>
        <dbReference type="ARBA" id="ARBA00022475"/>
    </source>
</evidence>
<feature type="transmembrane region" description="Helical" evidence="7">
    <location>
        <begin position="126"/>
        <end position="145"/>
    </location>
</feature>
<keyword evidence="4 7" id="KW-0812">Transmembrane</keyword>
<evidence type="ECO:0000259" key="8">
    <source>
        <dbReference type="PROSITE" id="PS50928"/>
    </source>
</evidence>
<evidence type="ECO:0000256" key="6">
    <source>
        <dbReference type="ARBA" id="ARBA00023136"/>
    </source>
</evidence>
<comment type="caution">
    <text evidence="9">The sequence shown here is derived from an EMBL/GenBank/DDBJ whole genome shotgun (WGS) entry which is preliminary data.</text>
</comment>
<evidence type="ECO:0000256" key="4">
    <source>
        <dbReference type="ARBA" id="ARBA00022692"/>
    </source>
</evidence>
<keyword evidence="2 7" id="KW-0813">Transport</keyword>
<feature type="transmembrane region" description="Helical" evidence="7">
    <location>
        <begin position="309"/>
        <end position="328"/>
    </location>
</feature>
<dbReference type="Pfam" id="PF00528">
    <property type="entry name" value="BPD_transp_1"/>
    <property type="match status" value="1"/>
</dbReference>
<comment type="subcellular location">
    <subcellularLocation>
        <location evidence="1 7">Cell membrane</location>
        <topology evidence="1 7">Multi-pass membrane protein</topology>
    </subcellularLocation>
</comment>
<dbReference type="SUPFAM" id="SSF161098">
    <property type="entry name" value="MetI-like"/>
    <property type="match status" value="1"/>
</dbReference>
<dbReference type="Proteomes" id="UP001422074">
    <property type="component" value="Unassembled WGS sequence"/>
</dbReference>
<dbReference type="PANTHER" id="PTHR30193">
    <property type="entry name" value="ABC TRANSPORTER PERMEASE PROTEIN"/>
    <property type="match status" value="1"/>
</dbReference>
<feature type="transmembrane region" description="Helical" evidence="7">
    <location>
        <begin position="92"/>
        <end position="114"/>
    </location>
</feature>
<keyword evidence="10" id="KW-1185">Reference proteome</keyword>
<dbReference type="InterPro" id="IPR051393">
    <property type="entry name" value="ABC_transporter_permease"/>
</dbReference>
<dbReference type="PANTHER" id="PTHR30193:SF37">
    <property type="entry name" value="INNER MEMBRANE ABC TRANSPORTER PERMEASE PROTEIN YCJO"/>
    <property type="match status" value="1"/>
</dbReference>
<organism evidence="9 10">
    <name type="scientific">Sinomonas halotolerans</name>
    <dbReference type="NCBI Taxonomy" id="1644133"/>
    <lineage>
        <taxon>Bacteria</taxon>
        <taxon>Bacillati</taxon>
        <taxon>Actinomycetota</taxon>
        <taxon>Actinomycetes</taxon>
        <taxon>Micrococcales</taxon>
        <taxon>Micrococcaceae</taxon>
        <taxon>Sinomonas</taxon>
    </lineage>
</organism>